<dbReference type="Gene3D" id="3.30.70.1070">
    <property type="entry name" value="Sporulation related repeat"/>
    <property type="match status" value="1"/>
</dbReference>
<keyword evidence="3" id="KW-0131">Cell cycle</keyword>
<dbReference type="InterPro" id="IPR036680">
    <property type="entry name" value="SPOR-like_sf"/>
</dbReference>
<dbReference type="PROSITE" id="PS51724">
    <property type="entry name" value="SPOR"/>
    <property type="match status" value="1"/>
</dbReference>
<name>A0A4R7B989_9NEIS</name>
<dbReference type="SUPFAM" id="SSF110997">
    <property type="entry name" value="Sporulation related repeat"/>
    <property type="match status" value="1"/>
</dbReference>
<accession>A0A4R7B989</accession>
<sequence length="218" mass="22202">MMGVIIGLIVGVAAVVGVVMYFSKAGTPFTNLQKLERTASGTASSTPTQILSPGITLNDASSADGPVEAPPAQPARQQAASQPAPSAAAPSATTPAKPAASANGKDKSGQRFDFYKILPGQVEAVTADGNAPAGAHADNGIKKPYLQLGAFQNQDDADNLKAKLALIGVEATIQSADVPGKGIVHRVRVGPFATQADADRIRSLLKQNGIELGARPAN</sequence>
<dbReference type="PANTHER" id="PTHR38687">
    <property type="entry name" value="CELL DIVISION PROTEIN DEDD-RELATED"/>
    <property type="match status" value="1"/>
</dbReference>
<feature type="compositionally biased region" description="Polar residues" evidence="1">
    <location>
        <begin position="37"/>
        <end position="51"/>
    </location>
</feature>
<evidence type="ECO:0000259" key="2">
    <source>
        <dbReference type="PROSITE" id="PS51724"/>
    </source>
</evidence>
<keyword evidence="3" id="KW-0132">Cell division</keyword>
<dbReference type="GO" id="GO:0042834">
    <property type="term" value="F:peptidoglycan binding"/>
    <property type="evidence" value="ECO:0007669"/>
    <property type="project" value="InterPro"/>
</dbReference>
<dbReference type="GO" id="GO:0032506">
    <property type="term" value="P:cytokinetic process"/>
    <property type="evidence" value="ECO:0007669"/>
    <property type="project" value="TreeGrafter"/>
</dbReference>
<feature type="domain" description="SPOR" evidence="2">
    <location>
        <begin position="138"/>
        <end position="218"/>
    </location>
</feature>
<feature type="compositionally biased region" description="Low complexity" evidence="1">
    <location>
        <begin position="74"/>
        <end position="102"/>
    </location>
</feature>
<gene>
    <name evidence="3" type="ORF">DFP86_10511</name>
</gene>
<feature type="region of interest" description="Disordered" evidence="1">
    <location>
        <begin position="37"/>
        <end position="107"/>
    </location>
</feature>
<evidence type="ECO:0000256" key="1">
    <source>
        <dbReference type="SAM" id="MobiDB-lite"/>
    </source>
</evidence>
<reference evidence="3 4" key="1">
    <citation type="submission" date="2019-03" db="EMBL/GenBank/DDBJ databases">
        <title>Genomic Encyclopedia of Type Strains, Phase III (KMG-III): the genomes of soil and plant-associated and newly described type strains.</title>
        <authorList>
            <person name="Whitman W."/>
        </authorList>
    </citation>
    <scope>NUCLEOTIDE SEQUENCE [LARGE SCALE GENOMIC DNA]</scope>
    <source>
        <strain evidence="3 4">CECT 8976</strain>
    </source>
</reference>
<organism evidence="3 4">
    <name type="scientific">Paludibacterium purpuratum</name>
    <dbReference type="NCBI Taxonomy" id="1144873"/>
    <lineage>
        <taxon>Bacteria</taxon>
        <taxon>Pseudomonadati</taxon>
        <taxon>Pseudomonadota</taxon>
        <taxon>Betaproteobacteria</taxon>
        <taxon>Neisseriales</taxon>
        <taxon>Chromobacteriaceae</taxon>
        <taxon>Paludibacterium</taxon>
    </lineage>
</organism>
<dbReference type="GO" id="GO:0030428">
    <property type="term" value="C:cell septum"/>
    <property type="evidence" value="ECO:0007669"/>
    <property type="project" value="TreeGrafter"/>
</dbReference>
<dbReference type="Pfam" id="PF05036">
    <property type="entry name" value="SPOR"/>
    <property type="match status" value="1"/>
</dbReference>
<proteinExistence type="predicted"/>
<dbReference type="GO" id="GO:0032153">
    <property type="term" value="C:cell division site"/>
    <property type="evidence" value="ECO:0007669"/>
    <property type="project" value="TreeGrafter"/>
</dbReference>
<evidence type="ECO:0000313" key="3">
    <source>
        <dbReference type="EMBL" id="TDR80157.1"/>
    </source>
</evidence>
<protein>
    <submittedName>
        <fullName evidence="3">Cell division protein FtsN</fullName>
    </submittedName>
</protein>
<dbReference type="InterPro" id="IPR052521">
    <property type="entry name" value="Cell_div_SPOR-domain"/>
</dbReference>
<dbReference type="PANTHER" id="PTHR38687:SF1">
    <property type="entry name" value="CELL DIVISION PROTEIN DEDD"/>
    <property type="match status" value="1"/>
</dbReference>
<evidence type="ECO:0000313" key="4">
    <source>
        <dbReference type="Proteomes" id="UP000295611"/>
    </source>
</evidence>
<dbReference type="EMBL" id="SNZP01000005">
    <property type="protein sequence ID" value="TDR80157.1"/>
    <property type="molecule type" value="Genomic_DNA"/>
</dbReference>
<comment type="caution">
    <text evidence="3">The sequence shown here is derived from an EMBL/GenBank/DDBJ whole genome shotgun (WGS) entry which is preliminary data.</text>
</comment>
<dbReference type="Proteomes" id="UP000295611">
    <property type="component" value="Unassembled WGS sequence"/>
</dbReference>
<dbReference type="InterPro" id="IPR007730">
    <property type="entry name" value="SPOR-like_dom"/>
</dbReference>
<keyword evidence="4" id="KW-1185">Reference proteome</keyword>
<dbReference type="AlphaFoldDB" id="A0A4R7B989"/>